<protein>
    <recommendedName>
        <fullName evidence="2">DUF7330 domain-containing protein</fullName>
    </recommendedName>
</protein>
<dbReference type="Pfam" id="PF24016">
    <property type="entry name" value="DUF7330"/>
    <property type="match status" value="1"/>
</dbReference>
<reference evidence="3 4" key="1">
    <citation type="submission" date="2014-04" db="EMBL/GenBank/DDBJ databases">
        <authorList>
            <consortium name="DOE Joint Genome Institute"/>
            <person name="Kuo A."/>
            <person name="Kohler A."/>
            <person name="Nagy L.G."/>
            <person name="Floudas D."/>
            <person name="Copeland A."/>
            <person name="Barry K.W."/>
            <person name="Cichocki N."/>
            <person name="Veneault-Fourrey C."/>
            <person name="LaButti K."/>
            <person name="Lindquist E.A."/>
            <person name="Lipzen A."/>
            <person name="Lundell T."/>
            <person name="Morin E."/>
            <person name="Murat C."/>
            <person name="Sun H."/>
            <person name="Tunlid A."/>
            <person name="Henrissat B."/>
            <person name="Grigoriev I.V."/>
            <person name="Hibbett D.S."/>
            <person name="Martin F."/>
            <person name="Nordberg H.P."/>
            <person name="Cantor M.N."/>
            <person name="Hua S.X."/>
        </authorList>
    </citation>
    <scope>NUCLEOTIDE SEQUENCE [LARGE SCALE GENOMIC DNA]</scope>
    <source>
        <strain evidence="3 4">Foug A</strain>
    </source>
</reference>
<gene>
    <name evidence="3" type="ORF">SCLCIDRAFT_207160</name>
</gene>
<feature type="compositionally biased region" description="Low complexity" evidence="1">
    <location>
        <begin position="25"/>
        <end position="37"/>
    </location>
</feature>
<reference evidence="4" key="2">
    <citation type="submission" date="2015-01" db="EMBL/GenBank/DDBJ databases">
        <title>Evolutionary Origins and Diversification of the Mycorrhizal Mutualists.</title>
        <authorList>
            <consortium name="DOE Joint Genome Institute"/>
            <consortium name="Mycorrhizal Genomics Consortium"/>
            <person name="Kohler A."/>
            <person name="Kuo A."/>
            <person name="Nagy L.G."/>
            <person name="Floudas D."/>
            <person name="Copeland A."/>
            <person name="Barry K.W."/>
            <person name="Cichocki N."/>
            <person name="Veneault-Fourrey C."/>
            <person name="LaButti K."/>
            <person name="Lindquist E.A."/>
            <person name="Lipzen A."/>
            <person name="Lundell T."/>
            <person name="Morin E."/>
            <person name="Murat C."/>
            <person name="Riley R."/>
            <person name="Ohm R."/>
            <person name="Sun H."/>
            <person name="Tunlid A."/>
            <person name="Henrissat B."/>
            <person name="Grigoriev I.V."/>
            <person name="Hibbett D.S."/>
            <person name="Martin F."/>
        </authorList>
    </citation>
    <scope>NUCLEOTIDE SEQUENCE [LARGE SCALE GENOMIC DNA]</scope>
    <source>
        <strain evidence="4">Foug A</strain>
    </source>
</reference>
<feature type="region of interest" description="Disordered" evidence="1">
    <location>
        <begin position="1"/>
        <end position="37"/>
    </location>
</feature>
<evidence type="ECO:0000313" key="3">
    <source>
        <dbReference type="EMBL" id="KIM56676.1"/>
    </source>
</evidence>
<dbReference type="Proteomes" id="UP000053989">
    <property type="component" value="Unassembled WGS sequence"/>
</dbReference>
<dbReference type="AlphaFoldDB" id="A0A0C3DKT8"/>
<dbReference type="STRING" id="1036808.A0A0C3DKT8"/>
<proteinExistence type="predicted"/>
<keyword evidence="4" id="KW-1185">Reference proteome</keyword>
<accession>A0A0C3DKT8</accession>
<feature type="domain" description="DUF7330" evidence="2">
    <location>
        <begin position="50"/>
        <end position="245"/>
    </location>
</feature>
<evidence type="ECO:0000259" key="2">
    <source>
        <dbReference type="Pfam" id="PF24016"/>
    </source>
</evidence>
<dbReference type="InParanoid" id="A0A0C3DKT8"/>
<dbReference type="EMBL" id="KN822111">
    <property type="protein sequence ID" value="KIM56676.1"/>
    <property type="molecule type" value="Genomic_DNA"/>
</dbReference>
<sequence>MCVQDKSQFDRPPAYSTHPRDTRLSTSSPASSSTVAATNALTRPCLQPTNFVYVNQERRIKRTYVIDPSLQIPNMFLPLIDDEKKRENNVMIQGMSAVDVDLWLVGRKNSEKGLEPVGKRTRIYVGSTAPWWQRDEDCVTVKINAIDNIAPVWLRVSAASGRATVLIPRSFHGPIAVKSTDQKRGVSHEIFKNSTQLTTMAQTRMFFVGDYSAVSRSGFDSAEWAGDQLVVETQRGWARIKYVDEDEPVVTPKRRFFDRLFGK</sequence>
<evidence type="ECO:0000256" key="1">
    <source>
        <dbReference type="SAM" id="MobiDB-lite"/>
    </source>
</evidence>
<name>A0A0C3DKT8_9AGAM</name>
<organism evidence="3 4">
    <name type="scientific">Scleroderma citrinum Foug A</name>
    <dbReference type="NCBI Taxonomy" id="1036808"/>
    <lineage>
        <taxon>Eukaryota</taxon>
        <taxon>Fungi</taxon>
        <taxon>Dikarya</taxon>
        <taxon>Basidiomycota</taxon>
        <taxon>Agaricomycotina</taxon>
        <taxon>Agaricomycetes</taxon>
        <taxon>Agaricomycetidae</taxon>
        <taxon>Boletales</taxon>
        <taxon>Sclerodermatineae</taxon>
        <taxon>Sclerodermataceae</taxon>
        <taxon>Scleroderma</taxon>
    </lineage>
</organism>
<dbReference type="HOGENOM" id="CLU_070382_0_0_1"/>
<dbReference type="OrthoDB" id="5289249at2759"/>
<evidence type="ECO:0000313" key="4">
    <source>
        <dbReference type="Proteomes" id="UP000053989"/>
    </source>
</evidence>
<dbReference type="InterPro" id="IPR055754">
    <property type="entry name" value="DUF7330"/>
</dbReference>